<dbReference type="GO" id="GO:0006508">
    <property type="term" value="P:proteolysis"/>
    <property type="evidence" value="ECO:0007669"/>
    <property type="project" value="UniProtKB-KW"/>
</dbReference>
<evidence type="ECO:0000256" key="6">
    <source>
        <dbReference type="ARBA" id="ARBA00022801"/>
    </source>
</evidence>
<evidence type="ECO:0000256" key="5">
    <source>
        <dbReference type="ARBA" id="ARBA00022723"/>
    </source>
</evidence>
<keyword evidence="6 11" id="KW-0378">Hydrolase</keyword>
<dbReference type="InterPro" id="IPR050083">
    <property type="entry name" value="HtpX_protease"/>
</dbReference>
<evidence type="ECO:0000256" key="10">
    <source>
        <dbReference type="ARBA" id="ARBA00023136"/>
    </source>
</evidence>
<keyword evidence="7 11" id="KW-0862">Zinc</keyword>
<keyword evidence="8 11" id="KW-1133">Transmembrane helix</keyword>
<dbReference type="InterPro" id="IPR022919">
    <property type="entry name" value="Pept_M48_protease_HtpX"/>
</dbReference>
<dbReference type="GO" id="GO:0005886">
    <property type="term" value="C:plasma membrane"/>
    <property type="evidence" value="ECO:0007669"/>
    <property type="project" value="UniProtKB-SubCell"/>
</dbReference>
<accession>A0A832X5X5</accession>
<feature type="transmembrane region" description="Helical" evidence="11">
    <location>
        <begin position="7"/>
        <end position="24"/>
    </location>
</feature>
<feature type="domain" description="Peptidase M48" evidence="12">
    <location>
        <begin position="66"/>
        <end position="272"/>
    </location>
</feature>
<dbReference type="HAMAP" id="MF_00188">
    <property type="entry name" value="Pept_M48_protease_HtpX"/>
    <property type="match status" value="1"/>
</dbReference>
<evidence type="ECO:0000256" key="8">
    <source>
        <dbReference type="ARBA" id="ARBA00022989"/>
    </source>
</evidence>
<keyword evidence="10 11" id="KW-0472">Membrane</keyword>
<name>A0A832X5X5_9ARCH</name>
<sequence>MGSTRIVLLFGLLIGIFMLVGSFFGTYGIITALIFAALINVVSYFYSDKIVLAMYGAKEVSAHDYPKLHHVVERLAKKAKIPKPKVAVMQSATPNAFATGRNPKNAVVCATTGILNLLNENELEGVFAHEISHITNKDILVGTVAATIAGAIALIGRFAYFAGSSRDRGGNALMFLIFIIVAPLAAALVRMAISRQREYGADYSGAILSEKPLALASALQKISAGVKHHPLKSGSPATSHLFIVNPFAGESLIHLFLTHPPLEKRIERLKSIKV</sequence>
<comment type="subcellular location">
    <subcellularLocation>
        <location evidence="11">Cell membrane</location>
        <topology evidence="11">Multi-pass membrane protein</topology>
    </subcellularLocation>
</comment>
<feature type="transmembrane region" description="Helical" evidence="11">
    <location>
        <begin position="139"/>
        <end position="160"/>
    </location>
</feature>
<reference evidence="13 14" key="1">
    <citation type="journal article" name="Nat. Commun.">
        <title>Undinarchaeota illuminate DPANN phylogeny and the impact of gene transfer on archaeal evolution.</title>
        <authorList>
            <person name="Dombrowski N."/>
            <person name="Williams T.A."/>
            <person name="Sun J."/>
            <person name="Woodcroft B.J."/>
            <person name="Lee J.H."/>
            <person name="Minh B.Q."/>
            <person name="Rinke C."/>
            <person name="Spang A."/>
        </authorList>
    </citation>
    <scope>NUCLEOTIDE SEQUENCE [LARGE SCALE GENOMIC DNA]</scope>
    <source>
        <strain evidence="13">MAG_bin1129</strain>
    </source>
</reference>
<protein>
    <recommendedName>
        <fullName evidence="11">Protease HtpX homolog</fullName>
        <ecNumber evidence="11">3.4.24.-</ecNumber>
    </recommendedName>
</protein>
<dbReference type="PANTHER" id="PTHR43221:SF2">
    <property type="entry name" value="PROTEASE HTPX HOMOLOG"/>
    <property type="match status" value="1"/>
</dbReference>
<dbReference type="EMBL" id="DVAB01000017">
    <property type="protein sequence ID" value="HIK00260.1"/>
    <property type="molecule type" value="Genomic_DNA"/>
</dbReference>
<keyword evidence="9 11" id="KW-0482">Metalloprotease</keyword>
<dbReference type="Proteomes" id="UP000646946">
    <property type="component" value="Unassembled WGS sequence"/>
</dbReference>
<keyword evidence="5 11" id="KW-0479">Metal-binding</keyword>
<evidence type="ECO:0000256" key="9">
    <source>
        <dbReference type="ARBA" id="ARBA00023049"/>
    </source>
</evidence>
<dbReference type="Gene3D" id="3.30.2010.10">
    <property type="entry name" value="Metalloproteases ('zincins'), catalytic domain"/>
    <property type="match status" value="1"/>
</dbReference>
<feature type="active site" evidence="11">
    <location>
        <position position="130"/>
    </location>
</feature>
<dbReference type="AlphaFoldDB" id="A0A832X5X5"/>
<evidence type="ECO:0000259" key="12">
    <source>
        <dbReference type="Pfam" id="PF01435"/>
    </source>
</evidence>
<dbReference type="InterPro" id="IPR001915">
    <property type="entry name" value="Peptidase_M48"/>
</dbReference>
<dbReference type="PANTHER" id="PTHR43221">
    <property type="entry name" value="PROTEASE HTPX"/>
    <property type="match status" value="1"/>
</dbReference>
<comment type="cofactor">
    <cofactor evidence="11">
        <name>Zn(2+)</name>
        <dbReference type="ChEBI" id="CHEBI:29105"/>
    </cofactor>
    <text evidence="11">Binds 1 zinc ion per subunit.</text>
</comment>
<feature type="binding site" evidence="11">
    <location>
        <position position="129"/>
    </location>
    <ligand>
        <name>Zn(2+)</name>
        <dbReference type="ChEBI" id="CHEBI:29105"/>
        <note>catalytic</note>
    </ligand>
</feature>
<dbReference type="GO" id="GO:0008270">
    <property type="term" value="F:zinc ion binding"/>
    <property type="evidence" value="ECO:0007669"/>
    <property type="project" value="UniProtKB-UniRule"/>
</dbReference>
<comment type="similarity">
    <text evidence="1 11">Belongs to the peptidase M48B family.</text>
</comment>
<dbReference type="GO" id="GO:0004222">
    <property type="term" value="F:metalloendopeptidase activity"/>
    <property type="evidence" value="ECO:0007669"/>
    <property type="project" value="UniProtKB-UniRule"/>
</dbReference>
<evidence type="ECO:0000313" key="14">
    <source>
        <dbReference type="Proteomes" id="UP000646946"/>
    </source>
</evidence>
<dbReference type="EC" id="3.4.24.-" evidence="11"/>
<keyword evidence="14" id="KW-1185">Reference proteome</keyword>
<keyword evidence="2 11" id="KW-1003">Cell membrane</keyword>
<keyword evidence="4 11" id="KW-0812">Transmembrane</keyword>
<feature type="transmembrane region" description="Helical" evidence="11">
    <location>
        <begin position="172"/>
        <end position="193"/>
    </location>
</feature>
<evidence type="ECO:0000256" key="11">
    <source>
        <dbReference type="HAMAP-Rule" id="MF_00188"/>
    </source>
</evidence>
<evidence type="ECO:0000256" key="7">
    <source>
        <dbReference type="ARBA" id="ARBA00022833"/>
    </source>
</evidence>
<keyword evidence="3 11" id="KW-0645">Protease</keyword>
<proteinExistence type="inferred from homology"/>
<evidence type="ECO:0000256" key="3">
    <source>
        <dbReference type="ARBA" id="ARBA00022670"/>
    </source>
</evidence>
<evidence type="ECO:0000256" key="4">
    <source>
        <dbReference type="ARBA" id="ARBA00022692"/>
    </source>
</evidence>
<evidence type="ECO:0000256" key="2">
    <source>
        <dbReference type="ARBA" id="ARBA00022475"/>
    </source>
</evidence>
<feature type="transmembrane region" description="Helical" evidence="11">
    <location>
        <begin position="30"/>
        <end position="47"/>
    </location>
</feature>
<organism evidence="13 14">
    <name type="scientific">Candidatus Naiadarchaeum limnaeum</name>
    <dbReference type="NCBI Taxonomy" id="2756139"/>
    <lineage>
        <taxon>Archaea</taxon>
        <taxon>Candidatus Undinarchaeota</taxon>
        <taxon>Candidatus Undinarchaeia</taxon>
        <taxon>Candidatus Naiadarchaeales</taxon>
        <taxon>Candidatus Naiadarchaeaceae</taxon>
        <taxon>Candidatus Naiadarchaeum</taxon>
    </lineage>
</organism>
<feature type="binding site" evidence="11">
    <location>
        <position position="133"/>
    </location>
    <ligand>
        <name>Zn(2+)</name>
        <dbReference type="ChEBI" id="CHEBI:29105"/>
        <note>catalytic</note>
    </ligand>
</feature>
<comment type="caution">
    <text evidence="13">The sequence shown here is derived from an EMBL/GenBank/DDBJ whole genome shotgun (WGS) entry which is preliminary data.</text>
</comment>
<evidence type="ECO:0000256" key="1">
    <source>
        <dbReference type="ARBA" id="ARBA00009779"/>
    </source>
</evidence>
<dbReference type="Pfam" id="PF01435">
    <property type="entry name" value="Peptidase_M48"/>
    <property type="match status" value="1"/>
</dbReference>
<evidence type="ECO:0000313" key="13">
    <source>
        <dbReference type="EMBL" id="HIK00260.1"/>
    </source>
</evidence>
<gene>
    <name evidence="11" type="primary">htpX</name>
    <name evidence="13" type="ORF">H1016_01840</name>
</gene>
<feature type="binding site" evidence="11">
    <location>
        <position position="198"/>
    </location>
    <ligand>
        <name>Zn(2+)</name>
        <dbReference type="ChEBI" id="CHEBI:29105"/>
        <note>catalytic</note>
    </ligand>
</feature>